<dbReference type="InterPro" id="IPR000884">
    <property type="entry name" value="TSP1_rpt"/>
</dbReference>
<evidence type="ECO:0000259" key="7">
    <source>
        <dbReference type="PROSITE" id="PS50871"/>
    </source>
</evidence>
<reference evidence="8" key="1">
    <citation type="journal article" date="2019" name="bioRxiv">
        <title>The Genome of the Zebra Mussel, Dreissena polymorpha: A Resource for Invasive Species Research.</title>
        <authorList>
            <person name="McCartney M.A."/>
            <person name="Auch B."/>
            <person name="Kono T."/>
            <person name="Mallez S."/>
            <person name="Zhang Y."/>
            <person name="Obille A."/>
            <person name="Becker A."/>
            <person name="Abrahante J.E."/>
            <person name="Garbe J."/>
            <person name="Badalamenti J.P."/>
            <person name="Herman A."/>
            <person name="Mangelson H."/>
            <person name="Liachko I."/>
            <person name="Sullivan S."/>
            <person name="Sone E.D."/>
            <person name="Koren S."/>
            <person name="Silverstein K.A.T."/>
            <person name="Beckman K.B."/>
            <person name="Gohl D.M."/>
        </authorList>
    </citation>
    <scope>NUCLEOTIDE SEQUENCE</scope>
    <source>
        <strain evidence="8">Duluth1</strain>
        <tissue evidence="8">Whole animal</tissue>
    </source>
</reference>
<evidence type="ECO:0000256" key="4">
    <source>
        <dbReference type="ARBA" id="ARBA00022737"/>
    </source>
</evidence>
<dbReference type="InterPro" id="IPR008983">
    <property type="entry name" value="Tumour_necrosis_fac-like_dom"/>
</dbReference>
<dbReference type="PANTHER" id="PTHR22906">
    <property type="entry name" value="PROPERDIN"/>
    <property type="match status" value="1"/>
</dbReference>
<dbReference type="SUPFAM" id="SSF49842">
    <property type="entry name" value="TNF-like"/>
    <property type="match status" value="1"/>
</dbReference>
<feature type="signal peptide" evidence="6">
    <location>
        <begin position="1"/>
        <end position="19"/>
    </location>
</feature>
<evidence type="ECO:0000256" key="3">
    <source>
        <dbReference type="ARBA" id="ARBA00022729"/>
    </source>
</evidence>
<dbReference type="PRINTS" id="PR00007">
    <property type="entry name" value="COMPLEMNTC1Q"/>
</dbReference>
<evidence type="ECO:0000256" key="2">
    <source>
        <dbReference type="ARBA" id="ARBA00022525"/>
    </source>
</evidence>
<dbReference type="Proteomes" id="UP000828390">
    <property type="component" value="Unassembled WGS sequence"/>
</dbReference>
<dbReference type="PANTHER" id="PTHR22906:SF43">
    <property type="entry name" value="PROPERDIN"/>
    <property type="match status" value="1"/>
</dbReference>
<protein>
    <recommendedName>
        <fullName evidence="7">C1q domain-containing protein</fullName>
    </recommendedName>
</protein>
<keyword evidence="9" id="KW-1185">Reference proteome</keyword>
<dbReference type="PRINTS" id="PR01705">
    <property type="entry name" value="TSP1REPEAT"/>
</dbReference>
<dbReference type="Gene3D" id="2.20.100.10">
    <property type="entry name" value="Thrombospondin type-1 (TSP1) repeat"/>
    <property type="match status" value="2"/>
</dbReference>
<reference evidence="8" key="2">
    <citation type="submission" date="2020-11" db="EMBL/GenBank/DDBJ databases">
        <authorList>
            <person name="McCartney M.A."/>
            <person name="Auch B."/>
            <person name="Kono T."/>
            <person name="Mallez S."/>
            <person name="Becker A."/>
            <person name="Gohl D.M."/>
            <person name="Silverstein K.A.T."/>
            <person name="Koren S."/>
            <person name="Bechman K.B."/>
            <person name="Herman A."/>
            <person name="Abrahante J.E."/>
            <person name="Garbe J."/>
        </authorList>
    </citation>
    <scope>NUCLEOTIDE SEQUENCE</scope>
    <source>
        <strain evidence="8">Duluth1</strain>
        <tissue evidence="8">Whole animal</tissue>
    </source>
</reference>
<keyword evidence="4" id="KW-0677">Repeat</keyword>
<dbReference type="SMART" id="SM00209">
    <property type="entry name" value="TSP1"/>
    <property type="match status" value="2"/>
</dbReference>
<dbReference type="InterPro" id="IPR036383">
    <property type="entry name" value="TSP1_rpt_sf"/>
</dbReference>
<evidence type="ECO:0000313" key="8">
    <source>
        <dbReference type="EMBL" id="KAH3840948.1"/>
    </source>
</evidence>
<evidence type="ECO:0000256" key="6">
    <source>
        <dbReference type="SAM" id="SignalP"/>
    </source>
</evidence>
<dbReference type="Pfam" id="PF00090">
    <property type="entry name" value="TSP_1"/>
    <property type="match status" value="2"/>
</dbReference>
<accession>A0A9D4KJZ7</accession>
<keyword evidence="3 6" id="KW-0732">Signal</keyword>
<dbReference type="FunFam" id="2.20.100.10:FF:000007">
    <property type="entry name" value="Thrombospondin 1"/>
    <property type="match status" value="1"/>
</dbReference>
<keyword evidence="5" id="KW-1015">Disulfide bond</keyword>
<dbReference type="Gene3D" id="2.60.120.40">
    <property type="match status" value="1"/>
</dbReference>
<evidence type="ECO:0000256" key="1">
    <source>
        <dbReference type="ARBA" id="ARBA00004613"/>
    </source>
</evidence>
<dbReference type="InterPro" id="IPR001073">
    <property type="entry name" value="C1q_dom"/>
</dbReference>
<feature type="chain" id="PRO_5038701586" description="C1q domain-containing protein" evidence="6">
    <location>
        <begin position="20"/>
        <end position="337"/>
    </location>
</feature>
<dbReference type="SUPFAM" id="SSF82895">
    <property type="entry name" value="TSP-1 type 1 repeat"/>
    <property type="match status" value="2"/>
</dbReference>
<gene>
    <name evidence="8" type="ORF">DPMN_114407</name>
</gene>
<dbReference type="EMBL" id="JAIWYP010000004">
    <property type="protein sequence ID" value="KAH3840948.1"/>
    <property type="molecule type" value="Genomic_DNA"/>
</dbReference>
<keyword evidence="2" id="KW-0964">Secreted</keyword>
<dbReference type="PROSITE" id="PS50871">
    <property type="entry name" value="C1Q"/>
    <property type="match status" value="1"/>
</dbReference>
<dbReference type="FunFam" id="2.20.100.10:FF:000002">
    <property type="entry name" value="Unc-5 netrin receptor C"/>
    <property type="match status" value="1"/>
</dbReference>
<dbReference type="AlphaFoldDB" id="A0A9D4KJZ7"/>
<comment type="caution">
    <text evidence="8">The sequence shown here is derived from an EMBL/GenBank/DDBJ whole genome shotgun (WGS) entry which is preliminary data.</text>
</comment>
<evidence type="ECO:0000256" key="5">
    <source>
        <dbReference type="ARBA" id="ARBA00023157"/>
    </source>
</evidence>
<dbReference type="SMART" id="SM00110">
    <property type="entry name" value="C1Q"/>
    <property type="match status" value="1"/>
</dbReference>
<evidence type="ECO:0000313" key="9">
    <source>
        <dbReference type="Proteomes" id="UP000828390"/>
    </source>
</evidence>
<dbReference type="Pfam" id="PF00386">
    <property type="entry name" value="C1q"/>
    <property type="match status" value="1"/>
</dbReference>
<comment type="subcellular location">
    <subcellularLocation>
        <location evidence="1">Secreted</location>
    </subcellularLocation>
</comment>
<proteinExistence type="predicted"/>
<dbReference type="OrthoDB" id="446173at2759"/>
<dbReference type="PROSITE" id="PS50092">
    <property type="entry name" value="TSP1"/>
    <property type="match status" value="2"/>
</dbReference>
<name>A0A9D4KJZ7_DREPO</name>
<sequence>MAKVDIWIILLTSFHVLYGNMDNTTPSISMTTVYRDCNDSIPNCEVLNETLLICKDIRNAMKLCQKFCILCNVVNGGWAHWGNFSTCDVTCGNGTQLRTRECSSPKPENGGLQCDGPANETVPCNLGLCPVHGGWSEWENWGSCSVTCGAGLRRRDRNCDNPFPSVDGHHCFGESINYEICNEPSCNHLVSTEVPVVMFSARNLSNTSLHSNESAIYIHIETNDGGGYNNVTGKFTAPVSGLYTFTVQYCVKARTVGNLELVQNGNPLQRGEIVGAEYAQCASLQALSKVPKGDRVWVRCTNDSEFYQDDPYRWATFSGALVHRYFSESVSGQIFVG</sequence>
<feature type="domain" description="C1q" evidence="7">
    <location>
        <begin position="192"/>
        <end position="328"/>
    </location>
</feature>
<dbReference type="InterPro" id="IPR052065">
    <property type="entry name" value="Compl_asym_regulator"/>
</dbReference>
<organism evidence="8 9">
    <name type="scientific">Dreissena polymorpha</name>
    <name type="common">Zebra mussel</name>
    <name type="synonym">Mytilus polymorpha</name>
    <dbReference type="NCBI Taxonomy" id="45954"/>
    <lineage>
        <taxon>Eukaryota</taxon>
        <taxon>Metazoa</taxon>
        <taxon>Spiralia</taxon>
        <taxon>Lophotrochozoa</taxon>
        <taxon>Mollusca</taxon>
        <taxon>Bivalvia</taxon>
        <taxon>Autobranchia</taxon>
        <taxon>Heteroconchia</taxon>
        <taxon>Euheterodonta</taxon>
        <taxon>Imparidentia</taxon>
        <taxon>Neoheterodontei</taxon>
        <taxon>Myida</taxon>
        <taxon>Dreissenoidea</taxon>
        <taxon>Dreissenidae</taxon>
        <taxon>Dreissena</taxon>
    </lineage>
</organism>